<gene>
    <name evidence="2" type="ORF">VTK73DRAFT_4665</name>
</gene>
<protein>
    <submittedName>
        <fullName evidence="2">Uncharacterized protein</fullName>
    </submittedName>
</protein>
<evidence type="ECO:0000313" key="3">
    <source>
        <dbReference type="Proteomes" id="UP001586593"/>
    </source>
</evidence>
<accession>A0ABR3V7W7</accession>
<evidence type="ECO:0000256" key="1">
    <source>
        <dbReference type="SAM" id="MobiDB-lite"/>
    </source>
</evidence>
<dbReference type="Proteomes" id="UP001586593">
    <property type="component" value="Unassembled WGS sequence"/>
</dbReference>
<reference evidence="2 3" key="1">
    <citation type="journal article" date="2024" name="Commun. Biol.">
        <title>Comparative genomic analysis of thermophilic fungi reveals convergent evolutionary adaptations and gene losses.</title>
        <authorList>
            <person name="Steindorff A.S."/>
            <person name="Aguilar-Pontes M.V."/>
            <person name="Robinson A.J."/>
            <person name="Andreopoulos B."/>
            <person name="LaButti K."/>
            <person name="Kuo A."/>
            <person name="Mondo S."/>
            <person name="Riley R."/>
            <person name="Otillar R."/>
            <person name="Haridas S."/>
            <person name="Lipzen A."/>
            <person name="Grimwood J."/>
            <person name="Schmutz J."/>
            <person name="Clum A."/>
            <person name="Reid I.D."/>
            <person name="Moisan M.C."/>
            <person name="Butler G."/>
            <person name="Nguyen T.T.M."/>
            <person name="Dewar K."/>
            <person name="Conant G."/>
            <person name="Drula E."/>
            <person name="Henrissat B."/>
            <person name="Hansel C."/>
            <person name="Singer S."/>
            <person name="Hutchinson M.I."/>
            <person name="de Vries R.P."/>
            <person name="Natvig D.O."/>
            <person name="Powell A.J."/>
            <person name="Tsang A."/>
            <person name="Grigoriev I.V."/>
        </authorList>
    </citation>
    <scope>NUCLEOTIDE SEQUENCE [LARGE SCALE GENOMIC DNA]</scope>
    <source>
        <strain evidence="2 3">ATCC 24622</strain>
    </source>
</reference>
<feature type="region of interest" description="Disordered" evidence="1">
    <location>
        <begin position="1"/>
        <end position="77"/>
    </location>
</feature>
<sequence>MTIQPLRRAGTIQPRPRIRRDPEGGAEYNCTGVPANKSSPPRKRGEIIYPPRVRMDNEPCTSGQEAMEEASALQTNT</sequence>
<dbReference type="EMBL" id="JAZHXJ010002626">
    <property type="protein sequence ID" value="KAL1837536.1"/>
    <property type="molecule type" value="Genomic_DNA"/>
</dbReference>
<proteinExistence type="predicted"/>
<comment type="caution">
    <text evidence="2">The sequence shown here is derived from an EMBL/GenBank/DDBJ whole genome shotgun (WGS) entry which is preliminary data.</text>
</comment>
<keyword evidence="3" id="KW-1185">Reference proteome</keyword>
<evidence type="ECO:0000313" key="2">
    <source>
        <dbReference type="EMBL" id="KAL1837536.1"/>
    </source>
</evidence>
<organism evidence="2 3">
    <name type="scientific">Phialemonium thermophilum</name>
    <dbReference type="NCBI Taxonomy" id="223376"/>
    <lineage>
        <taxon>Eukaryota</taxon>
        <taxon>Fungi</taxon>
        <taxon>Dikarya</taxon>
        <taxon>Ascomycota</taxon>
        <taxon>Pezizomycotina</taxon>
        <taxon>Sordariomycetes</taxon>
        <taxon>Sordariomycetidae</taxon>
        <taxon>Cephalothecales</taxon>
        <taxon>Cephalothecaceae</taxon>
        <taxon>Phialemonium</taxon>
    </lineage>
</organism>
<name>A0ABR3V7W7_9PEZI</name>